<dbReference type="AlphaFoldDB" id="A0A830F2E2"/>
<evidence type="ECO:0000313" key="4">
    <source>
        <dbReference type="Proteomes" id="UP000607197"/>
    </source>
</evidence>
<keyword evidence="4" id="KW-1185">Reference proteome</keyword>
<proteinExistence type="predicted"/>
<evidence type="ECO:0000259" key="2">
    <source>
        <dbReference type="Pfam" id="PF00733"/>
    </source>
</evidence>
<protein>
    <recommendedName>
        <fullName evidence="2">Asparagine synthetase domain-containing protein</fullName>
    </recommendedName>
</protein>
<dbReference type="InterPro" id="IPR051786">
    <property type="entry name" value="ASN_synthetase/amidase"/>
</dbReference>
<feature type="region of interest" description="Disordered" evidence="1">
    <location>
        <begin position="1"/>
        <end position="27"/>
    </location>
</feature>
<evidence type="ECO:0000256" key="1">
    <source>
        <dbReference type="SAM" id="MobiDB-lite"/>
    </source>
</evidence>
<dbReference type="RefSeq" id="WP_188976930.1">
    <property type="nucleotide sequence ID" value="NZ_BMPG01000001.1"/>
</dbReference>
<dbReference type="PANTHER" id="PTHR43284">
    <property type="entry name" value="ASPARAGINE SYNTHETASE (GLUTAMINE-HYDROLYZING)"/>
    <property type="match status" value="1"/>
</dbReference>
<feature type="domain" description="Asparagine synthetase" evidence="2">
    <location>
        <begin position="199"/>
        <end position="262"/>
    </location>
</feature>
<feature type="compositionally biased region" description="Basic and acidic residues" evidence="1">
    <location>
        <begin position="17"/>
        <end position="27"/>
    </location>
</feature>
<reference evidence="3" key="2">
    <citation type="submission" date="2020-09" db="EMBL/GenBank/DDBJ databases">
        <authorList>
            <person name="Sun Q."/>
            <person name="Ohkuma M."/>
        </authorList>
    </citation>
    <scope>NUCLEOTIDE SEQUENCE</scope>
    <source>
        <strain evidence="3">JCM 19596</strain>
    </source>
</reference>
<name>A0A830F2E2_9EURY</name>
<comment type="caution">
    <text evidence="3">The sequence shown here is derived from an EMBL/GenBank/DDBJ whole genome shotgun (WGS) entry which is preliminary data.</text>
</comment>
<dbReference type="PANTHER" id="PTHR43284:SF1">
    <property type="entry name" value="ASPARAGINE SYNTHETASE"/>
    <property type="match status" value="1"/>
</dbReference>
<organism evidence="3 4">
    <name type="scientific">Halocalculus aciditolerans</name>
    <dbReference type="NCBI Taxonomy" id="1383812"/>
    <lineage>
        <taxon>Archaea</taxon>
        <taxon>Methanobacteriati</taxon>
        <taxon>Methanobacteriota</taxon>
        <taxon>Stenosarchaea group</taxon>
        <taxon>Halobacteria</taxon>
        <taxon>Halobacteriales</taxon>
        <taxon>Halobacteriaceae</taxon>
        <taxon>Halocalculus</taxon>
    </lineage>
</organism>
<dbReference type="Proteomes" id="UP000607197">
    <property type="component" value="Unassembled WGS sequence"/>
</dbReference>
<dbReference type="InterPro" id="IPR014729">
    <property type="entry name" value="Rossmann-like_a/b/a_fold"/>
</dbReference>
<accession>A0A830F2E2</accession>
<evidence type="ECO:0000313" key="3">
    <source>
        <dbReference type="EMBL" id="GGL55793.1"/>
    </source>
</evidence>
<dbReference type="InterPro" id="IPR001962">
    <property type="entry name" value="Asn_synthase"/>
</dbReference>
<dbReference type="Pfam" id="PF00733">
    <property type="entry name" value="Asn_synthase"/>
    <property type="match status" value="1"/>
</dbReference>
<dbReference type="SUPFAM" id="SSF56235">
    <property type="entry name" value="N-terminal nucleophile aminohydrolases (Ntn hydrolases)"/>
    <property type="match status" value="1"/>
</dbReference>
<sequence>MTGIEDANDASTAGATPRDRSSTRWARDGTVRARGRAFRDGSLLSASDLAAHVAGVDSLDAFAARLDELNGFFAVVVESDEKQFAGVDHVRSIPLWYAPEAGVVTDDPQAVRERAGNPGHDQYAENELLVTGSVFDGRTLYDGIYTVQPGEAVELDGGDVTRRRYFEYHPRTDESVGDADASARFDDAVDRMGDRLSEVVGDRQAVVALSGGNDSRLVATLLAERGHDVLAYSFGPPDHRDVVTAKRVADSLDIPWEYVEYTTQLWRDWYCSDERARFVAEHGALDSITNYGLLPALSALRERGLVDGDAVCFSGQTVAGTSERVPPHVDKPNPGVEDIVDAIVAYERRWQHDDPSFAERFRDGVRARLPDPEISTVPEAFAAFEHAKWNGRYVRYFVADVRQYDRFDLDWWLPLWDREFVDAWSDVPFAARRERHEYTQAGARKYADAAGISVQEAVDMAAKPTSKSRVGSVVEWGAGHVEGTPLAPLLAPLYWRFQRSGDDYENHPLGSWGVLPREVFEALYTGREDIHAFQTLAAAGRADYVEGWVRDPPENGVLHLEPAEDATE</sequence>
<dbReference type="Gene3D" id="3.40.50.620">
    <property type="entry name" value="HUPs"/>
    <property type="match status" value="1"/>
</dbReference>
<reference evidence="3" key="1">
    <citation type="journal article" date="2014" name="Int. J. Syst. Evol. Microbiol.">
        <title>Complete genome sequence of Corynebacterium casei LMG S-19264T (=DSM 44701T), isolated from a smear-ripened cheese.</title>
        <authorList>
            <consortium name="US DOE Joint Genome Institute (JGI-PGF)"/>
            <person name="Walter F."/>
            <person name="Albersmeier A."/>
            <person name="Kalinowski J."/>
            <person name="Ruckert C."/>
        </authorList>
    </citation>
    <scope>NUCLEOTIDE SEQUENCE</scope>
    <source>
        <strain evidence="3">JCM 19596</strain>
    </source>
</reference>
<dbReference type="SUPFAM" id="SSF52402">
    <property type="entry name" value="Adenine nucleotide alpha hydrolases-like"/>
    <property type="match status" value="1"/>
</dbReference>
<dbReference type="EMBL" id="BMPG01000001">
    <property type="protein sequence ID" value="GGL55793.1"/>
    <property type="molecule type" value="Genomic_DNA"/>
</dbReference>
<dbReference type="GO" id="GO:0006529">
    <property type="term" value="P:asparagine biosynthetic process"/>
    <property type="evidence" value="ECO:0007669"/>
    <property type="project" value="InterPro"/>
</dbReference>
<dbReference type="GO" id="GO:0004066">
    <property type="term" value="F:asparagine synthase (glutamine-hydrolyzing) activity"/>
    <property type="evidence" value="ECO:0007669"/>
    <property type="project" value="InterPro"/>
</dbReference>
<dbReference type="OrthoDB" id="8692at2157"/>
<dbReference type="InterPro" id="IPR029055">
    <property type="entry name" value="Ntn_hydrolases_N"/>
</dbReference>
<gene>
    <name evidence="3" type="ORF">GCM10009039_12490</name>
</gene>